<sequence>MDGLRLTHSLATFAIRLPVTFVMHVNEEVPGSGTLAASQATGFGLLCGHADGTRRAGRRQRREPKRAKQLDTAQNVQMVVSAHSCRCLCCCSCSCYSCSCSCCSRSYCCSCYSCSCCRCTLANVVVERLLSVCTFS</sequence>
<keyword evidence="1" id="KW-1185">Reference proteome</keyword>
<dbReference type="Proteomes" id="UP000694904">
    <property type="component" value="Chromosome X"/>
</dbReference>
<evidence type="ECO:0000313" key="1">
    <source>
        <dbReference type="Proteomes" id="UP000694904"/>
    </source>
</evidence>
<gene>
    <name evidence="2" type="primary">LOC108620139</name>
</gene>
<proteinExistence type="predicted"/>
<name>A0ABM1PZ78_DROAR</name>
<protein>
    <submittedName>
        <fullName evidence="2">Uncharacterized protein LOC108620139</fullName>
    </submittedName>
</protein>
<evidence type="ECO:0000313" key="2">
    <source>
        <dbReference type="RefSeq" id="XP_017872514.1"/>
    </source>
</evidence>
<dbReference type="GeneID" id="108620139"/>
<organism evidence="1 2">
    <name type="scientific">Drosophila arizonae</name>
    <name type="common">Fruit fly</name>
    <dbReference type="NCBI Taxonomy" id="7263"/>
    <lineage>
        <taxon>Eukaryota</taxon>
        <taxon>Metazoa</taxon>
        <taxon>Ecdysozoa</taxon>
        <taxon>Arthropoda</taxon>
        <taxon>Hexapoda</taxon>
        <taxon>Insecta</taxon>
        <taxon>Pterygota</taxon>
        <taxon>Neoptera</taxon>
        <taxon>Endopterygota</taxon>
        <taxon>Diptera</taxon>
        <taxon>Brachycera</taxon>
        <taxon>Muscomorpha</taxon>
        <taxon>Ephydroidea</taxon>
        <taxon>Drosophilidae</taxon>
        <taxon>Drosophila</taxon>
    </lineage>
</organism>
<reference evidence="1" key="1">
    <citation type="journal article" date="1997" name="Nucleic Acids Res.">
        <title>tRNAscan-SE: a program for improved detection of transfer RNA genes in genomic sequence.</title>
        <authorList>
            <person name="Lowe T.M."/>
            <person name="Eddy S.R."/>
        </authorList>
    </citation>
    <scope>NUCLEOTIDE SEQUENCE [LARGE SCALE GENOMIC DNA]</scope>
</reference>
<dbReference type="RefSeq" id="XP_017872514.1">
    <property type="nucleotide sequence ID" value="XM_018017025.1"/>
</dbReference>
<reference evidence="2" key="3">
    <citation type="submission" date="2025-08" db="UniProtKB">
        <authorList>
            <consortium name="RefSeq"/>
        </authorList>
    </citation>
    <scope>IDENTIFICATION</scope>
    <source>
        <tissue evidence="2">Whole organism</tissue>
    </source>
</reference>
<accession>A0ABM1PZ78</accession>
<reference evidence="1" key="2">
    <citation type="journal article" date="2016" name="G3 (Bethesda)">
        <title>Genome Evolution in Three Species of Cactophilic Drosophila.</title>
        <authorList>
            <person name="Sanchez-Flores A."/>
            <person name="Penazola F."/>
            <person name="Carpinteyro-Ponce J."/>
            <person name="Nazario-Yepiz N."/>
            <person name="Abreu-Goodger C."/>
            <person name="Machado C.A."/>
            <person name="Markow T.A."/>
        </authorList>
    </citation>
    <scope>NUCLEOTIDE SEQUENCE [LARGE SCALE GENOMIC DNA]</scope>
</reference>